<feature type="signal peptide" evidence="11">
    <location>
        <begin position="1"/>
        <end position="24"/>
    </location>
</feature>
<keyword evidence="8" id="KW-1015">Disulfide bond</keyword>
<dbReference type="GO" id="GO:0005615">
    <property type="term" value="C:extracellular space"/>
    <property type="evidence" value="ECO:0007669"/>
    <property type="project" value="UniProtKB-KW"/>
</dbReference>
<keyword evidence="7" id="KW-0339">Growth factor</keyword>
<dbReference type="GO" id="GO:0046427">
    <property type="term" value="P:positive regulation of receptor signaling pathway via JAK-STAT"/>
    <property type="evidence" value="ECO:0007669"/>
    <property type="project" value="TreeGrafter"/>
</dbReference>
<dbReference type="PROSITE" id="PS00254">
    <property type="entry name" value="INTERLEUKIN_6"/>
    <property type="match status" value="1"/>
</dbReference>
<dbReference type="InterPro" id="IPR009079">
    <property type="entry name" value="4_helix_cytokine-like_core"/>
</dbReference>
<evidence type="ECO:0000256" key="10">
    <source>
        <dbReference type="ARBA" id="ARBA00023468"/>
    </source>
</evidence>
<evidence type="ECO:0000256" key="4">
    <source>
        <dbReference type="ARBA" id="ARBA00022486"/>
    </source>
</evidence>
<comment type="similarity">
    <text evidence="2">Belongs to the IL-6 superfamily.</text>
</comment>
<dbReference type="Proteomes" id="UP000028990">
    <property type="component" value="Unassembled WGS sequence"/>
</dbReference>
<dbReference type="GO" id="GO:0005125">
    <property type="term" value="F:cytokine activity"/>
    <property type="evidence" value="ECO:0007669"/>
    <property type="project" value="UniProtKB-KW"/>
</dbReference>
<evidence type="ECO:0000256" key="9">
    <source>
        <dbReference type="ARBA" id="ARBA00023441"/>
    </source>
</evidence>
<evidence type="ECO:0000256" key="1">
    <source>
        <dbReference type="ARBA" id="ARBA00004613"/>
    </source>
</evidence>
<feature type="chain" id="PRO_5001871235" description="Interleukin-6" evidence="11">
    <location>
        <begin position="25"/>
        <end position="215"/>
    </location>
</feature>
<protein>
    <recommendedName>
        <fullName evidence="3">Interleukin-6</fullName>
    </recommendedName>
</protein>
<evidence type="ECO:0000313" key="13">
    <source>
        <dbReference type="Proteomes" id="UP000028990"/>
    </source>
</evidence>
<evidence type="ECO:0000256" key="6">
    <source>
        <dbReference type="ARBA" id="ARBA00022525"/>
    </source>
</evidence>
<dbReference type="AlphaFoldDB" id="A0A091D1V2"/>
<dbReference type="GO" id="GO:0006953">
    <property type="term" value="P:acute-phase response"/>
    <property type="evidence" value="ECO:0007669"/>
    <property type="project" value="UniProtKB-KW"/>
</dbReference>
<dbReference type="InterPro" id="IPR003574">
    <property type="entry name" value="IL-6-like"/>
</dbReference>
<dbReference type="OrthoDB" id="8943569at2759"/>
<comment type="subcellular location">
    <subcellularLocation>
        <location evidence="1">Secreted</location>
    </subcellularLocation>
</comment>
<organism evidence="12 13">
    <name type="scientific">Fukomys damarensis</name>
    <name type="common">Damaraland mole rat</name>
    <name type="synonym">Cryptomys damarensis</name>
    <dbReference type="NCBI Taxonomy" id="885580"/>
    <lineage>
        <taxon>Eukaryota</taxon>
        <taxon>Metazoa</taxon>
        <taxon>Chordata</taxon>
        <taxon>Craniata</taxon>
        <taxon>Vertebrata</taxon>
        <taxon>Euteleostomi</taxon>
        <taxon>Mammalia</taxon>
        <taxon>Eutheria</taxon>
        <taxon>Euarchontoglires</taxon>
        <taxon>Glires</taxon>
        <taxon>Rodentia</taxon>
        <taxon>Hystricomorpha</taxon>
        <taxon>Bathyergidae</taxon>
        <taxon>Fukomys</taxon>
    </lineage>
</organism>
<keyword evidence="13" id="KW-1185">Reference proteome</keyword>
<evidence type="ECO:0000256" key="11">
    <source>
        <dbReference type="SAM" id="SignalP"/>
    </source>
</evidence>
<sequence length="215" mass="24310">MKFLSTSTFSPLAFLGLLLVTVTAAPTSQVLKDFTDDTTRSKPTTSASQAFRLFTLVLYDVQELKSELCKHNANCVEEERATLNNLNLPTIEIEDGCFYNGYNWETCHLKIITGLLKFQIYLQYMQNKLQSDSENEKAEKVYSGVKSLSLFMKAKVSSTEQTVFPSPTENATLLKELESQNETQKFLIVHIVLCSLEEFLQNSLRPIRKAGSELD</sequence>
<reference evidence="12 13" key="1">
    <citation type="submission" date="2013-11" db="EMBL/GenBank/DDBJ databases">
        <title>The Damaraland mole rat (Fukomys damarensis) genome and evolution of African mole rats.</title>
        <authorList>
            <person name="Gladyshev V.N."/>
            <person name="Fang X."/>
        </authorList>
    </citation>
    <scope>NUCLEOTIDE SEQUENCE [LARGE SCALE GENOMIC DNA]</scope>
    <source>
        <tissue evidence="12">Liver</tissue>
    </source>
</reference>
<comment type="function">
    <text evidence="9">Cytokine with a wide variety of biological functions in immunity, tissue regeneration, and metabolism. Binds to IL6R, then the complex associates to the signaling subunit IL6ST/gp130 to trigger the intracellular IL6-signaling pathway. The interaction with the membrane-bound IL6R and IL6ST stimulates 'classic signaling', whereas the binding of IL6 and soluble IL6R to IL6ST stimulates 'trans-signaling'. Alternatively, 'cluster signaling' occurs when membrane-bound IL6:IL6R complexes on transmitter cells activate IL6ST receptors on neighboring receiver cells.</text>
</comment>
<evidence type="ECO:0000256" key="2">
    <source>
        <dbReference type="ARBA" id="ARBA00007432"/>
    </source>
</evidence>
<evidence type="ECO:0000256" key="3">
    <source>
        <dbReference type="ARBA" id="ARBA00019464"/>
    </source>
</evidence>
<dbReference type="eggNOG" id="ENOG502SGKY">
    <property type="taxonomic scope" value="Eukaryota"/>
</dbReference>
<dbReference type="InterPro" id="IPR030473">
    <property type="entry name" value="IL6/GCSF/MGF_CS"/>
</dbReference>
<dbReference type="Gene3D" id="1.20.1250.10">
    <property type="match status" value="1"/>
</dbReference>
<dbReference type="GO" id="GO:0051240">
    <property type="term" value="P:positive regulation of multicellular organismal process"/>
    <property type="evidence" value="ECO:0007669"/>
    <property type="project" value="UniProtKB-ARBA"/>
</dbReference>
<dbReference type="PRINTS" id="PR00434">
    <property type="entry name" value="INTERLEUKIN6"/>
</dbReference>
<keyword evidence="6" id="KW-0964">Secreted</keyword>
<dbReference type="GO" id="GO:0030154">
    <property type="term" value="P:cell differentiation"/>
    <property type="evidence" value="ECO:0007669"/>
    <property type="project" value="InterPro"/>
</dbReference>
<name>A0A091D1V2_FUKDA</name>
<accession>A0A091D1V2</accession>
<dbReference type="InterPro" id="IPR030474">
    <property type="entry name" value="IL-6/GCSF/MGF"/>
</dbReference>
<dbReference type="SUPFAM" id="SSF47266">
    <property type="entry name" value="4-helical cytokines"/>
    <property type="match status" value="1"/>
</dbReference>
<dbReference type="SMART" id="SM00126">
    <property type="entry name" value="IL6"/>
    <property type="match status" value="1"/>
</dbReference>
<comment type="subunit">
    <text evidence="10">Component of a hexamer of two molecules each of IL6, IL6R and IL6ST; first binds to IL6R to associate with the signaling subunit IL6ST. Interacts with IL6R (via the N-terminal ectodomain); this interaction may be affected by IL6R-binding with SORL1, hence decreasing IL6 cis signaling. Interacts with SORL1 (via the N-terminal ectodomain); this interaction leads to IL6 internalization and lysosomal degradation. May form a trimeric complex with the soluble SORL1 ectodomain and soluble IL6R receptor; this interaction might stabilize circulating IL6, hence promoting IL6 trans signaling.</text>
</comment>
<dbReference type="PANTHER" id="PTHR48494">
    <property type="entry name" value="INTERLEUKIN-6"/>
    <property type="match status" value="1"/>
</dbReference>
<evidence type="ECO:0000313" key="12">
    <source>
        <dbReference type="EMBL" id="KFO26069.1"/>
    </source>
</evidence>
<dbReference type="PRINTS" id="PR00433">
    <property type="entry name" value="IL6GCSFMGF"/>
</dbReference>
<dbReference type="GO" id="GO:0008083">
    <property type="term" value="F:growth factor activity"/>
    <property type="evidence" value="ECO:0007669"/>
    <property type="project" value="UniProtKB-KW"/>
</dbReference>
<keyword evidence="5" id="KW-0202">Cytokine</keyword>
<proteinExistence type="inferred from homology"/>
<evidence type="ECO:0000256" key="7">
    <source>
        <dbReference type="ARBA" id="ARBA00023030"/>
    </source>
</evidence>
<evidence type="ECO:0000256" key="5">
    <source>
        <dbReference type="ARBA" id="ARBA00022514"/>
    </source>
</evidence>
<dbReference type="GO" id="GO:0005896">
    <property type="term" value="C:interleukin-6 receptor complex"/>
    <property type="evidence" value="ECO:0007669"/>
    <property type="project" value="TreeGrafter"/>
</dbReference>
<dbReference type="GO" id="GO:0006955">
    <property type="term" value="P:immune response"/>
    <property type="evidence" value="ECO:0007669"/>
    <property type="project" value="InterPro"/>
</dbReference>
<keyword evidence="4" id="KW-0011">Acute phase</keyword>
<dbReference type="EMBL" id="KN123256">
    <property type="protein sequence ID" value="KFO26069.1"/>
    <property type="molecule type" value="Genomic_DNA"/>
</dbReference>
<dbReference type="GO" id="GO:0005138">
    <property type="term" value="F:interleukin-6 receptor binding"/>
    <property type="evidence" value="ECO:0007669"/>
    <property type="project" value="InterPro"/>
</dbReference>
<evidence type="ECO:0000256" key="8">
    <source>
        <dbReference type="ARBA" id="ARBA00023157"/>
    </source>
</evidence>
<keyword evidence="11" id="KW-0732">Signal</keyword>
<gene>
    <name evidence="12" type="ORF">H920_12538</name>
</gene>
<dbReference type="PANTHER" id="PTHR48494:SF1">
    <property type="entry name" value="INTERLEUKIN-6"/>
    <property type="match status" value="1"/>
</dbReference>
<dbReference type="Pfam" id="PF00489">
    <property type="entry name" value="IL6"/>
    <property type="match status" value="1"/>
</dbReference>